<sequence length="188" mass="21876">MDSVDVTALLWPKVGWAAAILAFVVLLKWGLKDLSSKRTRSSSRRKTSRSQALLKKGGAYNKKSALMSPSEQDVYRVLVNTYGAECYVFAQVRVADVIEPNTEKYRPKSSQYLSLFRQISQWHFDYVICSKDDFSVLYVMELDDPSHERPYRQRRDRILEAVCADAGIELKRMWLDYRSRKIKVHRNC</sequence>
<keyword evidence="4" id="KW-1185">Reference proteome</keyword>
<comment type="caution">
    <text evidence="3">The sequence shown here is derived from an EMBL/GenBank/DDBJ whole genome shotgun (WGS) entry which is preliminary data.</text>
</comment>
<keyword evidence="1" id="KW-1133">Transmembrane helix</keyword>
<dbReference type="Proteomes" id="UP001319882">
    <property type="component" value="Unassembled WGS sequence"/>
</dbReference>
<evidence type="ECO:0000256" key="1">
    <source>
        <dbReference type="SAM" id="Phobius"/>
    </source>
</evidence>
<organism evidence="3 4">
    <name type="scientific">Vreelandella malpeensis</name>
    <dbReference type="NCBI Taxonomy" id="1172368"/>
    <lineage>
        <taxon>Bacteria</taxon>
        <taxon>Pseudomonadati</taxon>
        <taxon>Pseudomonadota</taxon>
        <taxon>Gammaproteobacteria</taxon>
        <taxon>Oceanospirillales</taxon>
        <taxon>Halomonadaceae</taxon>
        <taxon>Vreelandella</taxon>
    </lineage>
</organism>
<keyword evidence="1" id="KW-0472">Membrane</keyword>
<proteinExistence type="predicted"/>
<feature type="domain" description="DUF2726" evidence="2">
    <location>
        <begin position="64"/>
        <end position="173"/>
    </location>
</feature>
<feature type="transmembrane region" description="Helical" evidence="1">
    <location>
        <begin position="14"/>
        <end position="31"/>
    </location>
</feature>
<evidence type="ECO:0000313" key="4">
    <source>
        <dbReference type="Proteomes" id="UP001319882"/>
    </source>
</evidence>
<dbReference type="Pfam" id="PF10881">
    <property type="entry name" value="DUF2726"/>
    <property type="match status" value="1"/>
</dbReference>
<name>A0ABS8DSR4_9GAMM</name>
<reference evidence="3 4" key="1">
    <citation type="journal article" date="2021" name="Sci. Rep.">
        <title>Genome analysis of a halophilic bacterium Halomonas malpeensis YU-PRIM-29(T) reveals its exopolysaccharide and pigment producing capabilities.</title>
        <authorList>
            <person name="Athmika"/>
            <person name="Ghate S.D."/>
            <person name="Arun A.B."/>
            <person name="Rao S.S."/>
            <person name="Kumar S.T.A."/>
            <person name="Kandiyil M.K."/>
            <person name="Saptami K."/>
            <person name="Rekha P.D."/>
        </authorList>
    </citation>
    <scope>NUCLEOTIDE SEQUENCE [LARGE SCALE GENOMIC DNA]</scope>
    <source>
        <strain evidence="4">prim 29</strain>
    </source>
</reference>
<keyword evidence="1" id="KW-0812">Transmembrane</keyword>
<dbReference type="EMBL" id="WHVL01000002">
    <property type="protein sequence ID" value="MCB8889078.1"/>
    <property type="molecule type" value="Genomic_DNA"/>
</dbReference>
<dbReference type="RefSeq" id="WP_227389732.1">
    <property type="nucleotide sequence ID" value="NZ_JBHSCJ010000010.1"/>
</dbReference>
<evidence type="ECO:0000313" key="3">
    <source>
        <dbReference type="EMBL" id="MCB8889078.1"/>
    </source>
</evidence>
<accession>A0ABS8DSR4</accession>
<protein>
    <submittedName>
        <fullName evidence="3">DUF2726 domain-containing protein</fullName>
    </submittedName>
</protein>
<dbReference type="InterPro" id="IPR024402">
    <property type="entry name" value="DUF2726"/>
</dbReference>
<gene>
    <name evidence="3" type="ORF">GEV37_08115</name>
</gene>
<evidence type="ECO:0000259" key="2">
    <source>
        <dbReference type="Pfam" id="PF10881"/>
    </source>
</evidence>